<evidence type="ECO:0000313" key="1">
    <source>
        <dbReference type="EMBL" id="ABG61202.1"/>
    </source>
</evidence>
<sequence length="112" mass="12281">MKRGDLVTIAVSGDYGKPRPALVIQDDAFGELSAVIVLRLTSEINDWPLFRVTVEPSVTNGLRKRSQVMIDRAIALPRSKVGQAFGHLDDADMLAVNLAIYRFFGLRGIGPD</sequence>
<dbReference type="AlphaFoldDB" id="Q11N06"/>
<dbReference type="HOGENOM" id="CLU_121823_3_2_5"/>
<protein>
    <submittedName>
        <fullName evidence="1">Transcriptional modulator of MazE/toxin, MazF</fullName>
    </submittedName>
</protein>
<dbReference type="Gene3D" id="2.30.30.110">
    <property type="match status" value="1"/>
</dbReference>
<dbReference type="InterPro" id="IPR003477">
    <property type="entry name" value="PemK-like"/>
</dbReference>
<gene>
    <name evidence="1" type="ordered locus">Meso_4226</name>
</gene>
<geneLocation type="plasmid" evidence="1">
    <name>1</name>
</geneLocation>
<dbReference type="PANTHER" id="PTHR33988:SF2">
    <property type="entry name" value="ENDORIBONUCLEASE MAZF"/>
    <property type="match status" value="1"/>
</dbReference>
<accession>Q11N06</accession>
<dbReference type="GO" id="GO:0016075">
    <property type="term" value="P:rRNA catabolic process"/>
    <property type="evidence" value="ECO:0007669"/>
    <property type="project" value="TreeGrafter"/>
</dbReference>
<proteinExistence type="predicted"/>
<dbReference type="PANTHER" id="PTHR33988">
    <property type="entry name" value="ENDORIBONUCLEASE MAZF-RELATED"/>
    <property type="match status" value="1"/>
</dbReference>
<dbReference type="InterPro" id="IPR011067">
    <property type="entry name" value="Plasmid_toxin/cell-grow_inhib"/>
</dbReference>
<dbReference type="GO" id="GO:0003677">
    <property type="term" value="F:DNA binding"/>
    <property type="evidence" value="ECO:0007669"/>
    <property type="project" value="InterPro"/>
</dbReference>
<dbReference type="EMBL" id="CP000389">
    <property type="protein sequence ID" value="ABG61202.1"/>
    <property type="molecule type" value="Genomic_DNA"/>
</dbReference>
<reference evidence="1" key="1">
    <citation type="submission" date="2006-06" db="EMBL/GenBank/DDBJ databases">
        <title>Complete sequence of Plasmid 1 of Chelativorans sp. BNC1.</title>
        <authorList>
            <consortium name="US DOE Joint Genome Institute"/>
            <person name="Copeland A."/>
            <person name="Lucas S."/>
            <person name="Lapidus A."/>
            <person name="Barry K."/>
            <person name="Detter J.C."/>
            <person name="Glavina del Rio T."/>
            <person name="Hammon N."/>
            <person name="Israni S."/>
            <person name="Dalin E."/>
            <person name="Tice H."/>
            <person name="Pitluck S."/>
            <person name="Chertkov O."/>
            <person name="Brettin T."/>
            <person name="Bruce D."/>
            <person name="Han C."/>
            <person name="Tapia R."/>
            <person name="Gilna P."/>
            <person name="Schmutz J."/>
            <person name="Larimer F."/>
            <person name="Land M."/>
            <person name="Hauser L."/>
            <person name="Kyrpides N."/>
            <person name="Mikhailova N."/>
            <person name="Richardson P."/>
        </authorList>
    </citation>
    <scope>NUCLEOTIDE SEQUENCE</scope>
    <source>
        <strain evidence="1">BNC1</strain>
        <plasmid evidence="1">1</plasmid>
    </source>
</reference>
<name>Q11N06_CHESB</name>
<dbReference type="Pfam" id="PF02452">
    <property type="entry name" value="PemK_toxin"/>
    <property type="match status" value="1"/>
</dbReference>
<dbReference type="SUPFAM" id="SSF50118">
    <property type="entry name" value="Cell growth inhibitor/plasmid maintenance toxic component"/>
    <property type="match status" value="1"/>
</dbReference>
<dbReference type="OrthoDB" id="3196747at2"/>
<dbReference type="KEGG" id="mes:Meso_4226"/>
<dbReference type="GO" id="GO:0004521">
    <property type="term" value="F:RNA endonuclease activity"/>
    <property type="evidence" value="ECO:0007669"/>
    <property type="project" value="TreeGrafter"/>
</dbReference>
<keyword evidence="1" id="KW-0614">Plasmid</keyword>
<dbReference type="GO" id="GO:0006402">
    <property type="term" value="P:mRNA catabolic process"/>
    <property type="evidence" value="ECO:0007669"/>
    <property type="project" value="TreeGrafter"/>
</dbReference>
<organism evidence="1">
    <name type="scientific">Chelativorans sp. (strain BNC1)</name>
    <dbReference type="NCBI Taxonomy" id="266779"/>
    <lineage>
        <taxon>Bacteria</taxon>
        <taxon>Pseudomonadati</taxon>
        <taxon>Pseudomonadota</taxon>
        <taxon>Alphaproteobacteria</taxon>
        <taxon>Hyphomicrobiales</taxon>
        <taxon>Phyllobacteriaceae</taxon>
        <taxon>Chelativorans</taxon>
    </lineage>
</organism>